<dbReference type="Pfam" id="PF00072">
    <property type="entry name" value="Response_reg"/>
    <property type="match status" value="1"/>
</dbReference>
<sequence length="140" mass="15700">MIPSEHLRAARILIVDDEPANVALLEAVLRREGYEAIEGVTDPHLAVERRLAFEPDLVILDLMMPGIDGYALLDALRRVQPPDDFLPVLVLTADTTVEAKRRALALGARDIVTKPFDVFELGLRIANLLELRFLYRTCRA</sequence>
<dbReference type="InterPro" id="IPR001789">
    <property type="entry name" value="Sig_transdc_resp-reg_receiver"/>
</dbReference>
<dbReference type="InterPro" id="IPR011006">
    <property type="entry name" value="CheY-like_superfamily"/>
</dbReference>
<dbReference type="GO" id="GO:0006355">
    <property type="term" value="P:regulation of DNA-templated transcription"/>
    <property type="evidence" value="ECO:0007669"/>
    <property type="project" value="TreeGrafter"/>
</dbReference>
<dbReference type="GO" id="GO:0000156">
    <property type="term" value="F:phosphorelay response regulator activity"/>
    <property type="evidence" value="ECO:0007669"/>
    <property type="project" value="TreeGrafter"/>
</dbReference>
<dbReference type="SUPFAM" id="SSF52172">
    <property type="entry name" value="CheY-like"/>
    <property type="match status" value="1"/>
</dbReference>
<organism evidence="8 9">
    <name type="scientific">Sphingomonas lenta</name>
    <dbReference type="NCBI Taxonomy" id="1141887"/>
    <lineage>
        <taxon>Bacteria</taxon>
        <taxon>Pseudomonadati</taxon>
        <taxon>Pseudomonadota</taxon>
        <taxon>Alphaproteobacteria</taxon>
        <taxon>Sphingomonadales</taxon>
        <taxon>Sphingomonadaceae</taxon>
        <taxon>Sphingomonas</taxon>
    </lineage>
</organism>
<evidence type="ECO:0000256" key="6">
    <source>
        <dbReference type="PROSITE-ProRule" id="PRU00169"/>
    </source>
</evidence>
<dbReference type="GO" id="GO:0005829">
    <property type="term" value="C:cytosol"/>
    <property type="evidence" value="ECO:0007669"/>
    <property type="project" value="TreeGrafter"/>
</dbReference>
<keyword evidence="5" id="KW-0804">Transcription</keyword>
<dbReference type="GO" id="GO:0000976">
    <property type="term" value="F:transcription cis-regulatory region binding"/>
    <property type="evidence" value="ECO:0007669"/>
    <property type="project" value="TreeGrafter"/>
</dbReference>
<reference evidence="9" key="1">
    <citation type="submission" date="2017-09" db="EMBL/GenBank/DDBJ databases">
        <authorList>
            <person name="Feng G."/>
            <person name="Zhu H."/>
        </authorList>
    </citation>
    <scope>NUCLEOTIDE SEQUENCE [LARGE SCALE GENOMIC DNA]</scope>
    <source>
        <strain evidence="9">1PNM-20</strain>
    </source>
</reference>
<evidence type="ECO:0000313" key="8">
    <source>
        <dbReference type="EMBL" id="PAX08848.1"/>
    </source>
</evidence>
<dbReference type="PANTHER" id="PTHR48111:SF1">
    <property type="entry name" value="TWO-COMPONENT RESPONSE REGULATOR ORR33"/>
    <property type="match status" value="1"/>
</dbReference>
<evidence type="ECO:0000256" key="2">
    <source>
        <dbReference type="ARBA" id="ARBA00023012"/>
    </source>
</evidence>
<feature type="modified residue" description="4-aspartylphosphate" evidence="6">
    <location>
        <position position="61"/>
    </location>
</feature>
<keyword evidence="2" id="KW-0902">Two-component regulatory system</keyword>
<comment type="caution">
    <text evidence="8">The sequence shown here is derived from an EMBL/GenBank/DDBJ whole genome shotgun (WGS) entry which is preliminary data.</text>
</comment>
<keyword evidence="9" id="KW-1185">Reference proteome</keyword>
<accession>A0A2A2SI04</accession>
<dbReference type="RefSeq" id="WP_095997359.1">
    <property type="nucleotide sequence ID" value="NZ_NSLI01000002.1"/>
</dbReference>
<dbReference type="EMBL" id="NSLI01000002">
    <property type="protein sequence ID" value="PAX08848.1"/>
    <property type="molecule type" value="Genomic_DNA"/>
</dbReference>
<evidence type="ECO:0000256" key="3">
    <source>
        <dbReference type="ARBA" id="ARBA00023015"/>
    </source>
</evidence>
<keyword evidence="1 6" id="KW-0597">Phosphoprotein</keyword>
<dbReference type="Proteomes" id="UP000218151">
    <property type="component" value="Unassembled WGS sequence"/>
</dbReference>
<evidence type="ECO:0000256" key="1">
    <source>
        <dbReference type="ARBA" id="ARBA00022553"/>
    </source>
</evidence>
<name>A0A2A2SI04_9SPHN</name>
<evidence type="ECO:0000259" key="7">
    <source>
        <dbReference type="PROSITE" id="PS50110"/>
    </source>
</evidence>
<dbReference type="PROSITE" id="PS50110">
    <property type="entry name" value="RESPONSE_REGULATORY"/>
    <property type="match status" value="1"/>
</dbReference>
<proteinExistence type="predicted"/>
<evidence type="ECO:0000256" key="5">
    <source>
        <dbReference type="ARBA" id="ARBA00023163"/>
    </source>
</evidence>
<dbReference type="Gene3D" id="3.40.50.2300">
    <property type="match status" value="1"/>
</dbReference>
<dbReference type="InterPro" id="IPR039420">
    <property type="entry name" value="WalR-like"/>
</dbReference>
<protein>
    <submittedName>
        <fullName evidence="8">Two-component system response regulator</fullName>
    </submittedName>
</protein>
<feature type="domain" description="Response regulatory" evidence="7">
    <location>
        <begin position="11"/>
        <end position="129"/>
    </location>
</feature>
<dbReference type="AlphaFoldDB" id="A0A2A2SI04"/>
<keyword evidence="4" id="KW-0238">DNA-binding</keyword>
<keyword evidence="3" id="KW-0805">Transcription regulation</keyword>
<dbReference type="PANTHER" id="PTHR48111">
    <property type="entry name" value="REGULATOR OF RPOS"/>
    <property type="match status" value="1"/>
</dbReference>
<gene>
    <name evidence="8" type="ORF">CKY28_05705</name>
</gene>
<evidence type="ECO:0000313" key="9">
    <source>
        <dbReference type="Proteomes" id="UP000218151"/>
    </source>
</evidence>
<evidence type="ECO:0000256" key="4">
    <source>
        <dbReference type="ARBA" id="ARBA00023125"/>
    </source>
</evidence>
<dbReference type="OrthoDB" id="9800897at2"/>
<dbReference type="GO" id="GO:0032993">
    <property type="term" value="C:protein-DNA complex"/>
    <property type="evidence" value="ECO:0007669"/>
    <property type="project" value="TreeGrafter"/>
</dbReference>
<dbReference type="SMART" id="SM00448">
    <property type="entry name" value="REC"/>
    <property type="match status" value="1"/>
</dbReference>